<dbReference type="PROSITE" id="PS50850">
    <property type="entry name" value="MFS"/>
    <property type="match status" value="1"/>
</dbReference>
<keyword evidence="5 6" id="KW-0472">Membrane</keyword>
<feature type="transmembrane region" description="Helical" evidence="6">
    <location>
        <begin position="469"/>
        <end position="488"/>
    </location>
</feature>
<evidence type="ECO:0000313" key="9">
    <source>
        <dbReference type="Proteomes" id="UP000288859"/>
    </source>
</evidence>
<feature type="domain" description="Major facilitator superfamily (MFS) profile" evidence="7">
    <location>
        <begin position="51"/>
        <end position="495"/>
    </location>
</feature>
<feature type="transmembrane region" description="Helical" evidence="6">
    <location>
        <begin position="147"/>
        <end position="168"/>
    </location>
</feature>
<keyword evidence="3 6" id="KW-0812">Transmembrane</keyword>
<feature type="transmembrane region" description="Helical" evidence="6">
    <location>
        <begin position="379"/>
        <end position="396"/>
    </location>
</feature>
<dbReference type="GO" id="GO:0016020">
    <property type="term" value="C:membrane"/>
    <property type="evidence" value="ECO:0007669"/>
    <property type="project" value="UniProtKB-SubCell"/>
</dbReference>
<evidence type="ECO:0000259" key="7">
    <source>
        <dbReference type="PROSITE" id="PS50850"/>
    </source>
</evidence>
<evidence type="ECO:0000256" key="3">
    <source>
        <dbReference type="ARBA" id="ARBA00022692"/>
    </source>
</evidence>
<organism evidence="8 9">
    <name type="scientific">Exophiala mesophila</name>
    <name type="common">Black yeast-like fungus</name>
    <dbReference type="NCBI Taxonomy" id="212818"/>
    <lineage>
        <taxon>Eukaryota</taxon>
        <taxon>Fungi</taxon>
        <taxon>Dikarya</taxon>
        <taxon>Ascomycota</taxon>
        <taxon>Pezizomycotina</taxon>
        <taxon>Eurotiomycetes</taxon>
        <taxon>Chaetothyriomycetidae</taxon>
        <taxon>Chaetothyriales</taxon>
        <taxon>Herpotrichiellaceae</taxon>
        <taxon>Exophiala</taxon>
    </lineage>
</organism>
<dbReference type="EMBL" id="NAJM01000001">
    <property type="protein sequence ID" value="RVX75876.1"/>
    <property type="molecule type" value="Genomic_DNA"/>
</dbReference>
<feature type="transmembrane region" description="Helical" evidence="6">
    <location>
        <begin position="89"/>
        <end position="111"/>
    </location>
</feature>
<dbReference type="Proteomes" id="UP000288859">
    <property type="component" value="Unassembled WGS sequence"/>
</dbReference>
<feature type="transmembrane region" description="Helical" evidence="6">
    <location>
        <begin position="180"/>
        <end position="200"/>
    </location>
</feature>
<protein>
    <recommendedName>
        <fullName evidence="7">Major facilitator superfamily (MFS) profile domain-containing protein</fullName>
    </recommendedName>
</protein>
<dbReference type="OrthoDB" id="3639251at2759"/>
<evidence type="ECO:0000313" key="8">
    <source>
        <dbReference type="EMBL" id="RVX75876.1"/>
    </source>
</evidence>
<dbReference type="PANTHER" id="PTHR43791:SF47">
    <property type="entry name" value="MAJOR FACILITATOR SUPERFAMILY (MFS) PROFILE DOMAIN-CONTAINING PROTEIN-RELATED"/>
    <property type="match status" value="1"/>
</dbReference>
<dbReference type="GO" id="GO:0022857">
    <property type="term" value="F:transmembrane transporter activity"/>
    <property type="evidence" value="ECO:0007669"/>
    <property type="project" value="InterPro"/>
</dbReference>
<dbReference type="Pfam" id="PF07690">
    <property type="entry name" value="MFS_1"/>
    <property type="match status" value="1"/>
</dbReference>
<feature type="transmembrane region" description="Helical" evidence="6">
    <location>
        <begin position="312"/>
        <end position="337"/>
    </location>
</feature>
<dbReference type="FunFam" id="1.20.1250.20:FF:000511">
    <property type="entry name" value="MFS general substrate transporter"/>
    <property type="match status" value="1"/>
</dbReference>
<dbReference type="InterPro" id="IPR011701">
    <property type="entry name" value="MFS"/>
</dbReference>
<dbReference type="InterPro" id="IPR020846">
    <property type="entry name" value="MFS_dom"/>
</dbReference>
<evidence type="ECO:0000256" key="5">
    <source>
        <dbReference type="ARBA" id="ARBA00023136"/>
    </source>
</evidence>
<keyword evidence="4 6" id="KW-1133">Transmembrane helix</keyword>
<keyword evidence="2" id="KW-0813">Transport</keyword>
<name>A0A438NJF9_EXOME</name>
<dbReference type="FunFam" id="1.20.1250.20:FF:000409">
    <property type="entry name" value="MFS general substrate transporter"/>
    <property type="match status" value="1"/>
</dbReference>
<evidence type="ECO:0000256" key="4">
    <source>
        <dbReference type="ARBA" id="ARBA00022989"/>
    </source>
</evidence>
<accession>A0A438NJF9</accession>
<proteinExistence type="predicted"/>
<evidence type="ECO:0000256" key="1">
    <source>
        <dbReference type="ARBA" id="ARBA00004141"/>
    </source>
</evidence>
<gene>
    <name evidence="8" type="ORF">B0A52_00233</name>
</gene>
<feature type="transmembrane region" description="Helical" evidence="6">
    <location>
        <begin position="436"/>
        <end position="457"/>
    </location>
</feature>
<feature type="transmembrane region" description="Helical" evidence="6">
    <location>
        <begin position="51"/>
        <end position="77"/>
    </location>
</feature>
<evidence type="ECO:0000256" key="6">
    <source>
        <dbReference type="SAM" id="Phobius"/>
    </source>
</evidence>
<feature type="transmembrane region" description="Helical" evidence="6">
    <location>
        <begin position="343"/>
        <end position="367"/>
    </location>
</feature>
<dbReference type="Gene3D" id="1.20.1250.20">
    <property type="entry name" value="MFS general substrate transporter like domains"/>
    <property type="match status" value="2"/>
</dbReference>
<reference evidence="8 9" key="1">
    <citation type="submission" date="2017-03" db="EMBL/GenBank/DDBJ databases">
        <title>Genomes of endolithic fungi from Antarctica.</title>
        <authorList>
            <person name="Coleine C."/>
            <person name="Masonjones S."/>
            <person name="Stajich J.E."/>
        </authorList>
    </citation>
    <scope>NUCLEOTIDE SEQUENCE [LARGE SCALE GENOMIC DNA]</scope>
    <source>
        <strain evidence="8 9">CCFEE 6314</strain>
    </source>
</reference>
<dbReference type="AlphaFoldDB" id="A0A438NJF9"/>
<dbReference type="VEuPathDB" id="FungiDB:PV10_04144"/>
<dbReference type="InterPro" id="IPR036259">
    <property type="entry name" value="MFS_trans_sf"/>
</dbReference>
<dbReference type="SUPFAM" id="SSF103473">
    <property type="entry name" value="MFS general substrate transporter"/>
    <property type="match status" value="1"/>
</dbReference>
<sequence>MAIQQDVEKPLSSPDFVERTNSGSSDVYNARINVFTEKEQKAIIWRIDRRLVLTLGLMYCISVMDRTNLGIAVVAGMGVDLQLSVGPRYSLITLVFFFTYIFVQPPATVILRKVGPKWFLPGTCLAWGILTIGFGFVHQWWEMVPLRLALGVLEAGFFPGCAYLLSCWYPRYELQKRNAVFYLIGSMATALSGILSYGFMQLNTHGSGHNLGQSYGPTAADPNAPSGRMPGIAGWRWIFILQGVITCVVALIGFVTIVDFPEHAAKPWLGLNFLNQQESDFVVARIEKDRSDAIAEPFQLGKYLRYALDLKVWAFASLFGLSTTIAYAIAFFLPIILRQSMGFSIAESQCLVAPPYVAAALSMYAMAWAGDKYHIRSPFIILNGILALIGLPLLGFTKTPAVRYFGIFLATIASNANIPCVLTWQANNIRGQWKRALCSATLVGTGGIGGIIGSTVFRSQDAPNYRPGIYATMIASALTVALACVLNVKFWRANKRVEAGGRPIEGLVGFKYTL</sequence>
<feature type="transmembrane region" description="Helical" evidence="6">
    <location>
        <begin position="402"/>
        <end position="424"/>
    </location>
</feature>
<feature type="transmembrane region" description="Helical" evidence="6">
    <location>
        <begin position="118"/>
        <end position="141"/>
    </location>
</feature>
<comment type="subcellular location">
    <subcellularLocation>
        <location evidence="1">Membrane</location>
        <topology evidence="1">Multi-pass membrane protein</topology>
    </subcellularLocation>
</comment>
<evidence type="ECO:0000256" key="2">
    <source>
        <dbReference type="ARBA" id="ARBA00022448"/>
    </source>
</evidence>
<comment type="caution">
    <text evidence="8">The sequence shown here is derived from an EMBL/GenBank/DDBJ whole genome shotgun (WGS) entry which is preliminary data.</text>
</comment>
<feature type="transmembrane region" description="Helical" evidence="6">
    <location>
        <begin position="237"/>
        <end position="258"/>
    </location>
</feature>
<dbReference type="PANTHER" id="PTHR43791">
    <property type="entry name" value="PERMEASE-RELATED"/>
    <property type="match status" value="1"/>
</dbReference>